<dbReference type="EMBL" id="PCSH01000174">
    <property type="protein sequence ID" value="PIP39367.1"/>
    <property type="molecule type" value="Genomic_DNA"/>
</dbReference>
<dbReference type="GO" id="GO:0005886">
    <property type="term" value="C:plasma membrane"/>
    <property type="evidence" value="ECO:0007669"/>
    <property type="project" value="TreeGrafter"/>
</dbReference>
<dbReference type="SMART" id="SM00065">
    <property type="entry name" value="GAF"/>
    <property type="match status" value="1"/>
</dbReference>
<dbReference type="Gene3D" id="3.30.450.40">
    <property type="match status" value="1"/>
</dbReference>
<feature type="transmembrane region" description="Helical" evidence="2">
    <location>
        <begin position="89"/>
        <end position="109"/>
    </location>
</feature>
<dbReference type="InterPro" id="IPR043128">
    <property type="entry name" value="Rev_trsase/Diguanyl_cyclase"/>
</dbReference>
<organism evidence="4 5">
    <name type="scientific">Candidatus Desantisbacteria bacterium CG23_combo_of_CG06-09_8_20_14_all_40_23</name>
    <dbReference type="NCBI Taxonomy" id="1974550"/>
    <lineage>
        <taxon>Bacteria</taxon>
        <taxon>Candidatus Desantisiibacteriota</taxon>
    </lineage>
</organism>
<keyword evidence="1" id="KW-0175">Coiled coil</keyword>
<dbReference type="InterPro" id="IPR050469">
    <property type="entry name" value="Diguanylate_Cyclase"/>
</dbReference>
<feature type="transmembrane region" description="Helical" evidence="2">
    <location>
        <begin position="58"/>
        <end position="77"/>
    </location>
</feature>
<dbReference type="Proteomes" id="UP000231067">
    <property type="component" value="Unassembled WGS sequence"/>
</dbReference>
<keyword evidence="2" id="KW-0812">Transmembrane</keyword>
<evidence type="ECO:0000256" key="1">
    <source>
        <dbReference type="SAM" id="Coils"/>
    </source>
</evidence>
<comment type="caution">
    <text evidence="4">The sequence shown here is derived from an EMBL/GenBank/DDBJ whole genome shotgun (WGS) entry which is preliminary data.</text>
</comment>
<feature type="transmembrane region" description="Helical" evidence="2">
    <location>
        <begin position="35"/>
        <end position="52"/>
    </location>
</feature>
<dbReference type="PANTHER" id="PTHR45138">
    <property type="entry name" value="REGULATORY COMPONENTS OF SENSORY TRANSDUCTION SYSTEM"/>
    <property type="match status" value="1"/>
</dbReference>
<dbReference type="Gene3D" id="3.30.70.270">
    <property type="match status" value="1"/>
</dbReference>
<dbReference type="Pfam" id="PF13185">
    <property type="entry name" value="GAF_2"/>
    <property type="match status" value="1"/>
</dbReference>
<accession>A0A2H0A1P4</accession>
<reference evidence="4 5" key="1">
    <citation type="submission" date="2017-09" db="EMBL/GenBank/DDBJ databases">
        <title>Depth-based differentiation of microbial function through sediment-hosted aquifers and enrichment of novel symbionts in the deep terrestrial subsurface.</title>
        <authorList>
            <person name="Probst A.J."/>
            <person name="Ladd B."/>
            <person name="Jarett J.K."/>
            <person name="Geller-Mcgrath D.E."/>
            <person name="Sieber C.M."/>
            <person name="Emerson J.B."/>
            <person name="Anantharaman K."/>
            <person name="Thomas B.C."/>
            <person name="Malmstrom R."/>
            <person name="Stieglmeier M."/>
            <person name="Klingl A."/>
            <person name="Woyke T."/>
            <person name="Ryan C.M."/>
            <person name="Banfield J.F."/>
        </authorList>
    </citation>
    <scope>NUCLEOTIDE SEQUENCE [LARGE SCALE GENOMIC DNA]</scope>
    <source>
        <strain evidence="4">CG23_combo_of_CG06-09_8_20_14_all_40_23</strain>
    </source>
</reference>
<dbReference type="GO" id="GO:0043709">
    <property type="term" value="P:cell adhesion involved in single-species biofilm formation"/>
    <property type="evidence" value="ECO:0007669"/>
    <property type="project" value="TreeGrafter"/>
</dbReference>
<dbReference type="GO" id="GO:1902201">
    <property type="term" value="P:negative regulation of bacterial-type flagellum-dependent cell motility"/>
    <property type="evidence" value="ECO:0007669"/>
    <property type="project" value="TreeGrafter"/>
</dbReference>
<dbReference type="SUPFAM" id="SSF55781">
    <property type="entry name" value="GAF domain-like"/>
    <property type="match status" value="1"/>
</dbReference>
<keyword evidence="2" id="KW-0472">Membrane</keyword>
<evidence type="ECO:0000256" key="2">
    <source>
        <dbReference type="SAM" id="Phobius"/>
    </source>
</evidence>
<protein>
    <recommendedName>
        <fullName evidence="3">GGDEF domain-containing protein</fullName>
    </recommendedName>
</protein>
<dbReference type="InterPro" id="IPR029016">
    <property type="entry name" value="GAF-like_dom_sf"/>
</dbReference>
<feature type="coiled-coil region" evidence="1">
    <location>
        <begin position="182"/>
        <end position="216"/>
    </location>
</feature>
<dbReference type="SUPFAM" id="SSF55073">
    <property type="entry name" value="Nucleotide cyclase"/>
    <property type="match status" value="1"/>
</dbReference>
<dbReference type="CDD" id="cd01949">
    <property type="entry name" value="GGDEF"/>
    <property type="match status" value="1"/>
</dbReference>
<dbReference type="AlphaFoldDB" id="A0A2H0A1P4"/>
<dbReference type="InterPro" id="IPR003018">
    <property type="entry name" value="GAF"/>
</dbReference>
<dbReference type="PROSITE" id="PS50887">
    <property type="entry name" value="GGDEF"/>
    <property type="match status" value="1"/>
</dbReference>
<dbReference type="SMART" id="SM00267">
    <property type="entry name" value="GGDEF"/>
    <property type="match status" value="1"/>
</dbReference>
<evidence type="ECO:0000313" key="4">
    <source>
        <dbReference type="EMBL" id="PIP39367.1"/>
    </source>
</evidence>
<dbReference type="Pfam" id="PF25323">
    <property type="entry name" value="6TM_PilS"/>
    <property type="match status" value="1"/>
</dbReference>
<feature type="transmembrane region" description="Helical" evidence="2">
    <location>
        <begin position="115"/>
        <end position="130"/>
    </location>
</feature>
<feature type="domain" description="GGDEF" evidence="3">
    <location>
        <begin position="412"/>
        <end position="548"/>
    </location>
</feature>
<dbReference type="FunFam" id="3.30.70.270:FF:000001">
    <property type="entry name" value="Diguanylate cyclase domain protein"/>
    <property type="match status" value="1"/>
</dbReference>
<sequence>MQQYQVCSANRQGVPNIMHLNFPQRMLKIANKTRWLIMLLVILMIEISPQEGMARTQIYSLLILAGIYNIAVRFIPWQKQWQDGKGYRICYAESTLDIVFISGIVYLTGGLKSDFFLLYFIVIIFAAIYYNPVRCFFVTICISLLYILIGILTSSTYSLMLPVFLGRLPILFVIAGFSSYLTKEIKAQSEELTLEKEKLQSLVATMKVNLKEIEEKSKALYELYHLSLKIGSTLGLEEQLNIIIDVTRGFLKADMTTISLVDEKGVELKVCVSKGEFSGGILARDRIKIEESPLGSVVKTGTPLVIEDLHKAGKYSSGQEMSSLIAIPLKIENNTIGVFSCAYAQTRKFDEDELNFLELISSRAVLAINNAKLHEEIRKLAITDGLTGLYNYRYFQENLRNEIERCKRLRYGGLSLLFIDIDHFKQFNDMYGHQKGDMVLERIGMSLNIHTRKTDVVARYGGEEFVVIAPGTPKENSLLLGERIRNAISEKLFSQEEKTHLGITFPITVSIGTATFPMDASNQEELIKCSDNALYKAKDAGRDRVVGY</sequence>
<dbReference type="InterPro" id="IPR029787">
    <property type="entry name" value="Nucleotide_cyclase"/>
</dbReference>
<dbReference type="GO" id="GO:0052621">
    <property type="term" value="F:diguanylate cyclase activity"/>
    <property type="evidence" value="ECO:0007669"/>
    <property type="project" value="TreeGrafter"/>
</dbReference>
<dbReference type="NCBIfam" id="TIGR00254">
    <property type="entry name" value="GGDEF"/>
    <property type="match status" value="1"/>
</dbReference>
<dbReference type="InterPro" id="IPR000160">
    <property type="entry name" value="GGDEF_dom"/>
</dbReference>
<keyword evidence="2" id="KW-1133">Transmembrane helix</keyword>
<evidence type="ECO:0000313" key="5">
    <source>
        <dbReference type="Proteomes" id="UP000231067"/>
    </source>
</evidence>
<proteinExistence type="predicted"/>
<dbReference type="PANTHER" id="PTHR45138:SF9">
    <property type="entry name" value="DIGUANYLATE CYCLASE DGCM-RELATED"/>
    <property type="match status" value="1"/>
</dbReference>
<name>A0A2H0A1P4_9BACT</name>
<dbReference type="Pfam" id="PF00990">
    <property type="entry name" value="GGDEF"/>
    <property type="match status" value="1"/>
</dbReference>
<gene>
    <name evidence="4" type="ORF">COX18_10345</name>
</gene>
<evidence type="ECO:0000259" key="3">
    <source>
        <dbReference type="PROSITE" id="PS50887"/>
    </source>
</evidence>